<keyword evidence="9" id="KW-1185">Reference proteome</keyword>
<sequence length="406" mass="48227">MPDSSQRQNKNGIYRPRFVIPHTQKSSLTMITPNELTKTLFKFYPILIMLECTLNYALWINDDLCLPFIHLILFCLISELFNKSNEEQTYLQYSILEVLSKNIAFLFKRWIGLVSACILLCSSFYYISTVYEDINSYEKPTLDDIVIVLESVLNKLEIIKNESLGKRIRVSNFKTFVKLLFILTPLQFTIFKYISTTTYVTCFIILSLIYYSIWFQAMLKLFWRMIFVRRMYYFASSIFSNNNFPIGKTLCMEDVVKYEPLKFQVPFSKTINLMEKSAAKEILLKLYPIASDLPKLKLDLSPSQSINIIELKIIEKQRRWGVDDWDNYMLPSDGYTFSINVNDSPKKIENPIHLNILKTNDWEWLDDNWVISDWCYSDSNWNYIGNYESLETYTRFRLWKKRLYQS</sequence>
<dbReference type="GeneID" id="11534492"/>
<dbReference type="OMA" id="TDWIYSD"/>
<protein>
    <recommendedName>
        <fullName evidence="7">TECPR1-like DysF domain-containing protein</fullName>
    </recommendedName>
</protein>
<evidence type="ECO:0000256" key="1">
    <source>
        <dbReference type="ARBA" id="ARBA00004585"/>
    </source>
</evidence>
<evidence type="ECO:0000313" key="9">
    <source>
        <dbReference type="Proteomes" id="UP000005666"/>
    </source>
</evidence>
<keyword evidence="5" id="KW-0576">Peroxisome</keyword>
<evidence type="ECO:0000256" key="2">
    <source>
        <dbReference type="ARBA" id="ARBA00022692"/>
    </source>
</evidence>
<dbReference type="RefSeq" id="XP_003687103.1">
    <property type="nucleotide sequence ID" value="XM_003687055.1"/>
</dbReference>
<organism evidence="8 9">
    <name type="scientific">Tetrapisispora phaffii (strain ATCC 24235 / CBS 4417 / NBRC 1672 / NRRL Y-8282 / UCD 70-5)</name>
    <name type="common">Yeast</name>
    <name type="synonym">Fabospora phaffii</name>
    <dbReference type="NCBI Taxonomy" id="1071381"/>
    <lineage>
        <taxon>Eukaryota</taxon>
        <taxon>Fungi</taxon>
        <taxon>Dikarya</taxon>
        <taxon>Ascomycota</taxon>
        <taxon>Saccharomycotina</taxon>
        <taxon>Saccharomycetes</taxon>
        <taxon>Saccharomycetales</taxon>
        <taxon>Saccharomycetaceae</taxon>
        <taxon>Tetrapisispora</taxon>
    </lineage>
</organism>
<evidence type="ECO:0000256" key="4">
    <source>
        <dbReference type="ARBA" id="ARBA00023136"/>
    </source>
</evidence>
<evidence type="ECO:0000313" key="8">
    <source>
        <dbReference type="EMBL" id="CCE64669.1"/>
    </source>
</evidence>
<gene>
    <name evidence="8" type="primary">TPHA0I01650</name>
    <name evidence="8" type="ordered locus">TPHA_0I01650</name>
</gene>
<dbReference type="GO" id="GO:0005778">
    <property type="term" value="C:peroxisomal membrane"/>
    <property type="evidence" value="ECO:0007669"/>
    <property type="project" value="UniProtKB-SubCell"/>
</dbReference>
<keyword evidence="2 6" id="KW-0812">Transmembrane</keyword>
<dbReference type="GO" id="GO:0007031">
    <property type="term" value="P:peroxisome organization"/>
    <property type="evidence" value="ECO:0007669"/>
    <property type="project" value="EnsemblFungi"/>
</dbReference>
<dbReference type="eggNOG" id="ENOG502QU0V">
    <property type="taxonomic scope" value="Eukaryota"/>
</dbReference>
<evidence type="ECO:0000256" key="5">
    <source>
        <dbReference type="ARBA" id="ARBA00023140"/>
    </source>
</evidence>
<dbReference type="OrthoDB" id="5586090at2759"/>
<dbReference type="KEGG" id="tpf:TPHA_0I01650"/>
<dbReference type="STRING" id="1071381.G8BXP1"/>
<dbReference type="HOGENOM" id="CLU_665907_0_0_1"/>
<evidence type="ECO:0000259" key="7">
    <source>
        <dbReference type="Pfam" id="PF06398"/>
    </source>
</evidence>
<comment type="subcellular location">
    <subcellularLocation>
        <location evidence="1">Peroxisome membrane</location>
        <topology evidence="1">Multi-pass membrane protein</topology>
    </subcellularLocation>
</comment>
<feature type="transmembrane region" description="Helical" evidence="6">
    <location>
        <begin position="200"/>
        <end position="223"/>
    </location>
</feature>
<feature type="domain" description="TECPR1-like DysF" evidence="7">
    <location>
        <begin position="24"/>
        <end position="400"/>
    </location>
</feature>
<feature type="transmembrane region" description="Helical" evidence="6">
    <location>
        <begin position="110"/>
        <end position="127"/>
    </location>
</feature>
<keyword evidence="4 6" id="KW-0472">Membrane</keyword>
<dbReference type="PANTHER" id="PTHR31679">
    <property type="entry name" value="PEROXISOMAL MEMBRANE PROTEIN PEX30-RELATED"/>
    <property type="match status" value="1"/>
</dbReference>
<keyword evidence="3 6" id="KW-1133">Transmembrane helix</keyword>
<dbReference type="InterPro" id="IPR052646">
    <property type="entry name" value="Peroxisomal_PEX28-32"/>
</dbReference>
<evidence type="ECO:0000256" key="6">
    <source>
        <dbReference type="SAM" id="Phobius"/>
    </source>
</evidence>
<accession>G8BXP1</accession>
<dbReference type="PANTHER" id="PTHR31679:SF3">
    <property type="entry name" value="PEROXISOMAL MEMBRANE PROTEIN PEX32"/>
    <property type="match status" value="1"/>
</dbReference>
<reference evidence="8 9" key="1">
    <citation type="journal article" date="2011" name="Proc. Natl. Acad. Sci. U.S.A.">
        <title>Evolutionary erosion of yeast sex chromosomes by mating-type switching accidents.</title>
        <authorList>
            <person name="Gordon J.L."/>
            <person name="Armisen D."/>
            <person name="Proux-Wera E."/>
            <person name="Oheigeartaigh S.S."/>
            <person name="Byrne K.P."/>
            <person name="Wolfe K.H."/>
        </authorList>
    </citation>
    <scope>NUCLEOTIDE SEQUENCE [LARGE SCALE GENOMIC DNA]</scope>
    <source>
        <strain evidence="9">ATCC 24235 / CBS 4417 / NBRC 1672 / NRRL Y-8282 / UCD 70-5</strain>
    </source>
</reference>
<dbReference type="EMBL" id="HE612864">
    <property type="protein sequence ID" value="CCE64669.1"/>
    <property type="molecule type" value="Genomic_DNA"/>
</dbReference>
<evidence type="ECO:0000256" key="3">
    <source>
        <dbReference type="ARBA" id="ARBA00022989"/>
    </source>
</evidence>
<dbReference type="Proteomes" id="UP000005666">
    <property type="component" value="Chromosome 9"/>
</dbReference>
<dbReference type="InterPro" id="IPR010482">
    <property type="entry name" value="TECPR1-like_DysF"/>
</dbReference>
<dbReference type="Pfam" id="PF06398">
    <property type="entry name" value="Pex24p"/>
    <property type="match status" value="1"/>
</dbReference>
<name>G8BXP1_TETPH</name>
<dbReference type="AlphaFoldDB" id="G8BXP1"/>
<proteinExistence type="predicted"/>